<name>A0A5C4S7P4_CHLTI</name>
<dbReference type="EMBL" id="VDCH01000005">
    <property type="protein sequence ID" value="TNJ39524.1"/>
    <property type="molecule type" value="Genomic_DNA"/>
</dbReference>
<comment type="caution">
    <text evidence="1">The sequence shown here is derived from an EMBL/GenBank/DDBJ whole genome shotgun (WGS) entry which is preliminary data.</text>
</comment>
<evidence type="ECO:0000313" key="1">
    <source>
        <dbReference type="EMBL" id="TNJ39524.1"/>
    </source>
</evidence>
<gene>
    <name evidence="1" type="ORF">FGF66_03955</name>
</gene>
<accession>A0A5C4S7P4</accession>
<dbReference type="SUPFAM" id="SSF50494">
    <property type="entry name" value="Trypsin-like serine proteases"/>
    <property type="match status" value="1"/>
</dbReference>
<proteinExistence type="predicted"/>
<sequence length="287" mass="31141">MIAMTHFMKTLLIALIVLFPAIANGTMTIRNYSAASHSRFYTGADKNFIGALYDFSGVGYSSDGRWATLVSDNYFISAAHLHPATAQTVTFCTSNDPKGTKYTYTVAGGTKIGSTDLWIGWFDTTVNPSIERYPILTLPENNDYVGLELYNYGKQDIVGRNVVEFLCSSSCGGSTGFVAGYDYDNHDALSVGGDETYIITGDSGAPSFTVFDSNLTLFGIHWSHTSSVAVEGAISYDTFVPKYFDEVNAVLASGGQSLEAVPEPGMIWYLMVIAGALVLQRRRHALP</sequence>
<dbReference type="RefSeq" id="WP_139456404.1">
    <property type="nucleotide sequence ID" value="NZ_VDCH01000005.1"/>
</dbReference>
<organism evidence="1 2">
    <name type="scientific">Chlorobaculum thiosulfatiphilum</name>
    <name type="common">Chlorobium limicola f.sp. thiosulfatophilum</name>
    <dbReference type="NCBI Taxonomy" id="115852"/>
    <lineage>
        <taxon>Bacteria</taxon>
        <taxon>Pseudomonadati</taxon>
        <taxon>Chlorobiota</taxon>
        <taxon>Chlorobiia</taxon>
        <taxon>Chlorobiales</taxon>
        <taxon>Chlorobiaceae</taxon>
        <taxon>Chlorobaculum</taxon>
    </lineage>
</organism>
<dbReference type="OrthoDB" id="597329at2"/>
<dbReference type="InterPro" id="IPR009003">
    <property type="entry name" value="Peptidase_S1_PA"/>
</dbReference>
<dbReference type="Proteomes" id="UP000308271">
    <property type="component" value="Unassembled WGS sequence"/>
</dbReference>
<evidence type="ECO:0000313" key="2">
    <source>
        <dbReference type="Proteomes" id="UP000308271"/>
    </source>
</evidence>
<dbReference type="AlphaFoldDB" id="A0A5C4S7P4"/>
<protein>
    <submittedName>
        <fullName evidence="1">Uncharacterized protein</fullName>
    </submittedName>
</protein>
<keyword evidence="2" id="KW-1185">Reference proteome</keyword>
<reference evidence="1 2" key="1">
    <citation type="submission" date="2019-05" db="EMBL/GenBank/DDBJ databases">
        <title>Draft Whole-Genome sequence of the green sulfur bacterium Chlorobaculum thiosulfatiphilum DSM 249.</title>
        <authorList>
            <person name="Meyer T.E."/>
            <person name="Kyndt J.A."/>
        </authorList>
    </citation>
    <scope>NUCLEOTIDE SEQUENCE [LARGE SCALE GENOMIC DNA]</scope>
    <source>
        <strain evidence="1 2">DSM 249</strain>
    </source>
</reference>